<keyword evidence="1" id="KW-0378">Hydrolase</keyword>
<dbReference type="VEuPathDB" id="TrichDB:TVAG_199790"/>
<dbReference type="PANTHER" id="PTHR43434:SF1">
    <property type="entry name" value="PHOSPHOGLYCOLATE PHOSPHATASE"/>
    <property type="match status" value="1"/>
</dbReference>
<dbReference type="AlphaFoldDB" id="A2FPH0"/>
<reference evidence="1" key="2">
    <citation type="journal article" date="2007" name="Science">
        <title>Draft genome sequence of the sexually transmitted pathogen Trichomonas vaginalis.</title>
        <authorList>
            <person name="Carlton J.M."/>
            <person name="Hirt R.P."/>
            <person name="Silva J.C."/>
            <person name="Delcher A.L."/>
            <person name="Schatz M."/>
            <person name="Zhao Q."/>
            <person name="Wortman J.R."/>
            <person name="Bidwell S.L."/>
            <person name="Alsmark U.C.M."/>
            <person name="Besteiro S."/>
            <person name="Sicheritz-Ponten T."/>
            <person name="Noel C.J."/>
            <person name="Dacks J.B."/>
            <person name="Foster P.G."/>
            <person name="Simillion C."/>
            <person name="Van de Peer Y."/>
            <person name="Miranda-Saavedra D."/>
            <person name="Barton G.J."/>
            <person name="Westrop G.D."/>
            <person name="Mueller S."/>
            <person name="Dessi D."/>
            <person name="Fiori P.L."/>
            <person name="Ren Q."/>
            <person name="Paulsen I."/>
            <person name="Zhang H."/>
            <person name="Bastida-Corcuera F.D."/>
            <person name="Simoes-Barbosa A."/>
            <person name="Brown M.T."/>
            <person name="Hayes R.D."/>
            <person name="Mukherjee M."/>
            <person name="Okumura C.Y."/>
            <person name="Schneider R."/>
            <person name="Smith A.J."/>
            <person name="Vanacova S."/>
            <person name="Villalvazo M."/>
            <person name="Haas B.J."/>
            <person name="Pertea M."/>
            <person name="Feldblyum T.V."/>
            <person name="Utterback T.R."/>
            <person name="Shu C.L."/>
            <person name="Osoegawa K."/>
            <person name="de Jong P.J."/>
            <person name="Hrdy I."/>
            <person name="Horvathova L."/>
            <person name="Zubacova Z."/>
            <person name="Dolezal P."/>
            <person name="Malik S.B."/>
            <person name="Logsdon J.M. Jr."/>
            <person name="Henze K."/>
            <person name="Gupta A."/>
            <person name="Wang C.C."/>
            <person name="Dunne R.L."/>
            <person name="Upcroft J.A."/>
            <person name="Upcroft P."/>
            <person name="White O."/>
            <person name="Salzberg S.L."/>
            <person name="Tang P."/>
            <person name="Chiu C.-H."/>
            <person name="Lee Y.-S."/>
            <person name="Embley T.M."/>
            <person name="Coombs G.H."/>
            <person name="Mottram J.C."/>
            <person name="Tachezy J."/>
            <person name="Fraser-Liggett C.M."/>
            <person name="Johnson P.J."/>
        </authorList>
    </citation>
    <scope>NUCLEOTIDE SEQUENCE [LARGE SCALE GENOMIC DNA]</scope>
    <source>
        <strain evidence="1">G3</strain>
    </source>
</reference>
<dbReference type="Pfam" id="PF00702">
    <property type="entry name" value="Hydrolase"/>
    <property type="match status" value="1"/>
</dbReference>
<dbReference type="InterPro" id="IPR050155">
    <property type="entry name" value="HAD-like_hydrolase_sf"/>
</dbReference>
<evidence type="ECO:0000313" key="1">
    <source>
        <dbReference type="EMBL" id="EAX93205.1"/>
    </source>
</evidence>
<gene>
    <name evidence="1" type="ORF">TVAG_199790</name>
</gene>
<dbReference type="VEuPathDB" id="TrichDB:TVAGG3_0029520"/>
<dbReference type="EMBL" id="DS113925">
    <property type="protein sequence ID" value="EAX93205.1"/>
    <property type="molecule type" value="Genomic_DNA"/>
</dbReference>
<proteinExistence type="predicted"/>
<sequence length="208" mass="23633">MTRQVLLIDLDDTIYPQDWIPLEIIVESVVKTLKEYGYSQKDIDDQSNVGGAGIFNWALRVLKGDLVKFDQFCIDVYKKIDYSTIKRDDHLYSLLQKASEKFDIYIATNNTRVHVEKICELHFGHSLNTACFGCIDIKDTYFDGVFHPKQTPGNLAVYAKLAKTEPSNCILLDDSYPNIKNAKALGMKAEAITKQYTLAIALEKLLQD</sequence>
<dbReference type="GO" id="GO:0008967">
    <property type="term" value="F:phosphoglycolate phosphatase activity"/>
    <property type="evidence" value="ECO:0000318"/>
    <property type="project" value="GO_Central"/>
</dbReference>
<accession>A2FPH0</accession>
<dbReference type="SUPFAM" id="SSF56784">
    <property type="entry name" value="HAD-like"/>
    <property type="match status" value="1"/>
</dbReference>
<dbReference type="GO" id="GO:0006281">
    <property type="term" value="P:DNA repair"/>
    <property type="evidence" value="ECO:0000318"/>
    <property type="project" value="GO_Central"/>
</dbReference>
<dbReference type="KEGG" id="tva:4750923"/>
<dbReference type="RefSeq" id="XP_001306135.1">
    <property type="nucleotide sequence ID" value="XM_001306134.1"/>
</dbReference>
<dbReference type="Proteomes" id="UP000001542">
    <property type="component" value="Unassembled WGS sequence"/>
</dbReference>
<dbReference type="SMR" id="A2FPH0"/>
<keyword evidence="2" id="KW-1185">Reference proteome</keyword>
<organism evidence="1 2">
    <name type="scientific">Trichomonas vaginalis (strain ATCC PRA-98 / G3)</name>
    <dbReference type="NCBI Taxonomy" id="412133"/>
    <lineage>
        <taxon>Eukaryota</taxon>
        <taxon>Metamonada</taxon>
        <taxon>Parabasalia</taxon>
        <taxon>Trichomonadida</taxon>
        <taxon>Trichomonadidae</taxon>
        <taxon>Trichomonas</taxon>
    </lineage>
</organism>
<dbReference type="Gene3D" id="3.40.50.1000">
    <property type="entry name" value="HAD superfamily/HAD-like"/>
    <property type="match status" value="1"/>
</dbReference>
<reference evidence="1" key="1">
    <citation type="submission" date="2006-10" db="EMBL/GenBank/DDBJ databases">
        <authorList>
            <person name="Amadeo P."/>
            <person name="Zhao Q."/>
            <person name="Wortman J."/>
            <person name="Fraser-Liggett C."/>
            <person name="Carlton J."/>
        </authorList>
    </citation>
    <scope>NUCLEOTIDE SEQUENCE</scope>
    <source>
        <strain evidence="1">G3</strain>
    </source>
</reference>
<protein>
    <submittedName>
        <fullName evidence="1">Haloacid dehalogenase-like hydrolase family protein</fullName>
    </submittedName>
</protein>
<dbReference type="InterPro" id="IPR036412">
    <property type="entry name" value="HAD-like_sf"/>
</dbReference>
<dbReference type="InterPro" id="IPR023214">
    <property type="entry name" value="HAD_sf"/>
</dbReference>
<name>A2FPH0_TRIV3</name>
<dbReference type="PANTHER" id="PTHR43434">
    <property type="entry name" value="PHOSPHOGLYCOLATE PHOSPHATASE"/>
    <property type="match status" value="1"/>
</dbReference>
<evidence type="ECO:0000313" key="2">
    <source>
        <dbReference type="Proteomes" id="UP000001542"/>
    </source>
</evidence>
<dbReference type="InParanoid" id="A2FPH0"/>